<sequence length="115" mass="12805">MISILSTEMPLGSFCIRFAFFKSARFLPCFTTNDNQDLFANKQRKHFTASDDEEKMTMGSNFNMIAYHQTTSLFMYSGCFDYAVAGTATATAIAAATATPPVRVTDLLKRVLTNF</sequence>
<dbReference type="VEuPathDB" id="VectorBase:GAUT018498"/>
<dbReference type="AlphaFoldDB" id="A0A1A9UWY8"/>
<protein>
    <submittedName>
        <fullName evidence="1">Uncharacterized protein</fullName>
    </submittedName>
</protein>
<name>A0A1A9UWY8_GLOAU</name>
<keyword evidence="2" id="KW-1185">Reference proteome</keyword>
<proteinExistence type="predicted"/>
<organism evidence="1 2">
    <name type="scientific">Glossina austeni</name>
    <name type="common">Savannah tsetse fly</name>
    <dbReference type="NCBI Taxonomy" id="7395"/>
    <lineage>
        <taxon>Eukaryota</taxon>
        <taxon>Metazoa</taxon>
        <taxon>Ecdysozoa</taxon>
        <taxon>Arthropoda</taxon>
        <taxon>Hexapoda</taxon>
        <taxon>Insecta</taxon>
        <taxon>Pterygota</taxon>
        <taxon>Neoptera</taxon>
        <taxon>Endopterygota</taxon>
        <taxon>Diptera</taxon>
        <taxon>Brachycera</taxon>
        <taxon>Muscomorpha</taxon>
        <taxon>Hippoboscoidea</taxon>
        <taxon>Glossinidae</taxon>
        <taxon>Glossina</taxon>
    </lineage>
</organism>
<accession>A0A1A9UWY8</accession>
<evidence type="ECO:0000313" key="2">
    <source>
        <dbReference type="Proteomes" id="UP000078200"/>
    </source>
</evidence>
<evidence type="ECO:0000313" key="1">
    <source>
        <dbReference type="EnsemblMetazoa" id="GAUT018498-PA"/>
    </source>
</evidence>
<dbReference type="Proteomes" id="UP000078200">
    <property type="component" value="Unassembled WGS sequence"/>
</dbReference>
<dbReference type="EnsemblMetazoa" id="GAUT018498-RA">
    <property type="protein sequence ID" value="GAUT018498-PA"/>
    <property type="gene ID" value="GAUT018498"/>
</dbReference>
<reference evidence="1" key="1">
    <citation type="submission" date="2020-05" db="UniProtKB">
        <authorList>
            <consortium name="EnsemblMetazoa"/>
        </authorList>
    </citation>
    <scope>IDENTIFICATION</scope>
    <source>
        <strain evidence="1">TTRI</strain>
    </source>
</reference>